<evidence type="ECO:0000256" key="1">
    <source>
        <dbReference type="SAM" id="SignalP"/>
    </source>
</evidence>
<accession>A0A7R9BXA1</accession>
<keyword evidence="4" id="KW-1185">Reference proteome</keyword>
<dbReference type="Pfam" id="PF13927">
    <property type="entry name" value="Ig_3"/>
    <property type="match status" value="1"/>
</dbReference>
<dbReference type="InterPro" id="IPR013783">
    <property type="entry name" value="Ig-like_fold"/>
</dbReference>
<dbReference type="OrthoDB" id="6127080at2759"/>
<feature type="chain" id="PRO_5036210339" description="Ig-like domain-containing protein" evidence="1">
    <location>
        <begin position="36"/>
        <end position="170"/>
    </location>
</feature>
<dbReference type="PROSITE" id="PS50835">
    <property type="entry name" value="IG_LIKE"/>
    <property type="match status" value="1"/>
</dbReference>
<dbReference type="SMART" id="SM00408">
    <property type="entry name" value="IGc2"/>
    <property type="match status" value="1"/>
</dbReference>
<gene>
    <name evidence="3" type="ORF">NMOB1V02_LOCUS10878</name>
</gene>
<reference evidence="3" key="1">
    <citation type="submission" date="2020-11" db="EMBL/GenBank/DDBJ databases">
        <authorList>
            <person name="Tran Van P."/>
        </authorList>
    </citation>
    <scope>NUCLEOTIDE SEQUENCE</scope>
</reference>
<dbReference type="InterPro" id="IPR036179">
    <property type="entry name" value="Ig-like_dom_sf"/>
</dbReference>
<organism evidence="3">
    <name type="scientific">Notodromas monacha</name>
    <dbReference type="NCBI Taxonomy" id="399045"/>
    <lineage>
        <taxon>Eukaryota</taxon>
        <taxon>Metazoa</taxon>
        <taxon>Ecdysozoa</taxon>
        <taxon>Arthropoda</taxon>
        <taxon>Crustacea</taxon>
        <taxon>Oligostraca</taxon>
        <taxon>Ostracoda</taxon>
        <taxon>Podocopa</taxon>
        <taxon>Podocopida</taxon>
        <taxon>Cypridocopina</taxon>
        <taxon>Cypridoidea</taxon>
        <taxon>Cyprididae</taxon>
        <taxon>Notodromas</taxon>
    </lineage>
</organism>
<keyword evidence="1" id="KW-0732">Signal</keyword>
<protein>
    <recommendedName>
        <fullName evidence="2">Ig-like domain-containing protein</fullName>
    </recommendedName>
</protein>
<feature type="signal peptide" evidence="1">
    <location>
        <begin position="1"/>
        <end position="35"/>
    </location>
</feature>
<sequence length="170" mass="19663">MMMMMMSEVGKVPWTRSVLVACLLVMLLLSEDASARRGMRRGGKRKSFSRMPIVYTNPESDDYYNHPNGARITSASHFESEYMLGRKIVFVCVARGDPRPRITWFKDGIEVYAHHFFHVHEWPLGDKEIKSKMEIDPATQKDAGLYECQADNRYSVDRKAFRTDYAISID</sequence>
<dbReference type="InterPro" id="IPR003598">
    <property type="entry name" value="Ig_sub2"/>
</dbReference>
<dbReference type="CDD" id="cd00096">
    <property type="entry name" value="Ig"/>
    <property type="match status" value="1"/>
</dbReference>
<evidence type="ECO:0000313" key="4">
    <source>
        <dbReference type="Proteomes" id="UP000678499"/>
    </source>
</evidence>
<name>A0A7R9BXA1_9CRUS</name>
<evidence type="ECO:0000313" key="3">
    <source>
        <dbReference type="EMBL" id="CAD7283262.1"/>
    </source>
</evidence>
<dbReference type="EMBL" id="OA887150">
    <property type="protein sequence ID" value="CAD7283262.1"/>
    <property type="molecule type" value="Genomic_DNA"/>
</dbReference>
<evidence type="ECO:0000259" key="2">
    <source>
        <dbReference type="PROSITE" id="PS50835"/>
    </source>
</evidence>
<dbReference type="SUPFAM" id="SSF48726">
    <property type="entry name" value="Immunoglobulin"/>
    <property type="match status" value="1"/>
</dbReference>
<dbReference type="EMBL" id="CAJPEX010005113">
    <property type="protein sequence ID" value="CAG0923414.1"/>
    <property type="molecule type" value="Genomic_DNA"/>
</dbReference>
<dbReference type="AlphaFoldDB" id="A0A7R9BXA1"/>
<dbReference type="InterPro" id="IPR007110">
    <property type="entry name" value="Ig-like_dom"/>
</dbReference>
<dbReference type="Gene3D" id="2.60.40.10">
    <property type="entry name" value="Immunoglobulins"/>
    <property type="match status" value="1"/>
</dbReference>
<dbReference type="Proteomes" id="UP000678499">
    <property type="component" value="Unassembled WGS sequence"/>
</dbReference>
<feature type="domain" description="Ig-like" evidence="2">
    <location>
        <begin position="67"/>
        <end position="168"/>
    </location>
</feature>
<proteinExistence type="predicted"/>